<dbReference type="Proteomes" id="UP001179952">
    <property type="component" value="Unassembled WGS sequence"/>
</dbReference>
<protein>
    <submittedName>
        <fullName evidence="1">Uncharacterized protein</fullName>
    </submittedName>
</protein>
<reference evidence="1" key="2">
    <citation type="submission" date="2023-06" db="EMBL/GenBank/DDBJ databases">
        <authorList>
            <person name="Ma L."/>
            <person name="Liu K.-W."/>
            <person name="Li Z."/>
            <person name="Hsiao Y.-Y."/>
            <person name="Qi Y."/>
            <person name="Fu T."/>
            <person name="Tang G."/>
            <person name="Zhang D."/>
            <person name="Sun W.-H."/>
            <person name="Liu D.-K."/>
            <person name="Li Y."/>
            <person name="Chen G.-Z."/>
            <person name="Liu X.-D."/>
            <person name="Liao X.-Y."/>
            <person name="Jiang Y.-T."/>
            <person name="Yu X."/>
            <person name="Hao Y."/>
            <person name="Huang J."/>
            <person name="Zhao X.-W."/>
            <person name="Ke S."/>
            <person name="Chen Y.-Y."/>
            <person name="Wu W.-L."/>
            <person name="Hsu J.-L."/>
            <person name="Lin Y.-F."/>
            <person name="Huang M.-D."/>
            <person name="Li C.-Y."/>
            <person name="Huang L."/>
            <person name="Wang Z.-W."/>
            <person name="Zhao X."/>
            <person name="Zhong W.-Y."/>
            <person name="Peng D.-H."/>
            <person name="Ahmad S."/>
            <person name="Lan S."/>
            <person name="Zhang J.-S."/>
            <person name="Tsai W.-C."/>
            <person name="Van De Peer Y."/>
            <person name="Liu Z.-J."/>
        </authorList>
    </citation>
    <scope>NUCLEOTIDE SEQUENCE</scope>
    <source>
        <strain evidence="1">SCP</strain>
        <tissue evidence="1">Leaves</tissue>
    </source>
</reference>
<reference evidence="1" key="1">
    <citation type="journal article" date="2023" name="Nat. Commun.">
        <title>Diploid and tetraploid genomes of Acorus and the evolution of monocots.</title>
        <authorList>
            <person name="Ma L."/>
            <person name="Liu K.W."/>
            <person name="Li Z."/>
            <person name="Hsiao Y.Y."/>
            <person name="Qi Y."/>
            <person name="Fu T."/>
            <person name="Tang G.D."/>
            <person name="Zhang D."/>
            <person name="Sun W.H."/>
            <person name="Liu D.K."/>
            <person name="Li Y."/>
            <person name="Chen G.Z."/>
            <person name="Liu X.D."/>
            <person name="Liao X.Y."/>
            <person name="Jiang Y.T."/>
            <person name="Yu X."/>
            <person name="Hao Y."/>
            <person name="Huang J."/>
            <person name="Zhao X.W."/>
            <person name="Ke S."/>
            <person name="Chen Y.Y."/>
            <person name="Wu W.L."/>
            <person name="Hsu J.L."/>
            <person name="Lin Y.F."/>
            <person name="Huang M.D."/>
            <person name="Li C.Y."/>
            <person name="Huang L."/>
            <person name="Wang Z.W."/>
            <person name="Zhao X."/>
            <person name="Zhong W.Y."/>
            <person name="Peng D.H."/>
            <person name="Ahmad S."/>
            <person name="Lan S."/>
            <person name="Zhang J.S."/>
            <person name="Tsai W.C."/>
            <person name="Van de Peer Y."/>
            <person name="Liu Z.J."/>
        </authorList>
    </citation>
    <scope>NUCLEOTIDE SEQUENCE</scope>
    <source>
        <strain evidence="1">SCP</strain>
    </source>
</reference>
<dbReference type="AlphaFoldDB" id="A0AAV9BV54"/>
<keyword evidence="2" id="KW-1185">Reference proteome</keyword>
<organism evidence="1 2">
    <name type="scientific">Acorus gramineus</name>
    <name type="common">Dwarf sweet flag</name>
    <dbReference type="NCBI Taxonomy" id="55184"/>
    <lineage>
        <taxon>Eukaryota</taxon>
        <taxon>Viridiplantae</taxon>
        <taxon>Streptophyta</taxon>
        <taxon>Embryophyta</taxon>
        <taxon>Tracheophyta</taxon>
        <taxon>Spermatophyta</taxon>
        <taxon>Magnoliopsida</taxon>
        <taxon>Liliopsida</taxon>
        <taxon>Acoraceae</taxon>
        <taxon>Acorus</taxon>
    </lineage>
</organism>
<accession>A0AAV9BV54</accession>
<name>A0AAV9BV54_ACOGR</name>
<evidence type="ECO:0000313" key="2">
    <source>
        <dbReference type="Proteomes" id="UP001179952"/>
    </source>
</evidence>
<dbReference type="EMBL" id="JAUJYN010000001">
    <property type="protein sequence ID" value="KAK1280723.1"/>
    <property type="molecule type" value="Genomic_DNA"/>
</dbReference>
<evidence type="ECO:0000313" key="1">
    <source>
        <dbReference type="EMBL" id="KAK1280723.1"/>
    </source>
</evidence>
<gene>
    <name evidence="1" type="ORF">QJS04_geneDACA019849</name>
</gene>
<comment type="caution">
    <text evidence="1">The sequence shown here is derived from an EMBL/GenBank/DDBJ whole genome shotgun (WGS) entry which is preliminary data.</text>
</comment>
<dbReference type="PANTHER" id="PTHR33052">
    <property type="entry name" value="DUF4228 DOMAIN PROTEIN-RELATED"/>
    <property type="match status" value="1"/>
</dbReference>
<proteinExistence type="predicted"/>
<sequence length="181" mass="20482">MGGVERQKGVLKLVHPGGHVEVHRRPVLAAEVINKNPRHCVTRPDVFKFPWIVVKPESVLKPGNVFYIVPHHTIHRLLRTCDHPYERAMFDRIEDSLISHRAAVADKRAVTNRPAMASGPAAVANIRLGPSKTVVVLKSCLKKHDQGTSRRRGRRVHFVLPYEEENLVSELTDGFRHMSTM</sequence>
<dbReference type="Pfam" id="PF14009">
    <property type="entry name" value="PADRE"/>
    <property type="match status" value="1"/>
</dbReference>
<dbReference type="InterPro" id="IPR025322">
    <property type="entry name" value="PADRE_dom"/>
</dbReference>